<reference evidence="1" key="1">
    <citation type="submission" date="2018-11" db="EMBL/GenBank/DDBJ databases">
        <authorList>
            <person name="Grassa J C."/>
        </authorList>
    </citation>
    <scope>NUCLEOTIDE SEQUENCE [LARGE SCALE GENOMIC DNA]</scope>
</reference>
<reference evidence="1" key="2">
    <citation type="submission" date="2021-03" db="UniProtKB">
        <authorList>
            <consortium name="EnsemblPlants"/>
        </authorList>
    </citation>
    <scope>IDENTIFICATION</scope>
</reference>
<dbReference type="EMBL" id="UZAU01000011">
    <property type="status" value="NOT_ANNOTATED_CDS"/>
    <property type="molecule type" value="Genomic_DNA"/>
</dbReference>
<dbReference type="Gramene" id="evm.model.01.409">
    <property type="protein sequence ID" value="cds.evm.model.01.409"/>
    <property type="gene ID" value="evm.TU.01.409"/>
</dbReference>
<evidence type="ECO:0000313" key="1">
    <source>
        <dbReference type="EnsemblPlants" id="cds.evm.model.01.409"/>
    </source>
</evidence>
<dbReference type="EnsemblPlants" id="evm.model.01.409">
    <property type="protein sequence ID" value="cds.evm.model.01.409"/>
    <property type="gene ID" value="evm.TU.01.409"/>
</dbReference>
<evidence type="ECO:0000313" key="2">
    <source>
        <dbReference type="Proteomes" id="UP000596661"/>
    </source>
</evidence>
<organism evidence="1 2">
    <name type="scientific">Cannabis sativa</name>
    <name type="common">Hemp</name>
    <name type="synonym">Marijuana</name>
    <dbReference type="NCBI Taxonomy" id="3483"/>
    <lineage>
        <taxon>Eukaryota</taxon>
        <taxon>Viridiplantae</taxon>
        <taxon>Streptophyta</taxon>
        <taxon>Embryophyta</taxon>
        <taxon>Tracheophyta</taxon>
        <taxon>Spermatophyta</taxon>
        <taxon>Magnoliopsida</taxon>
        <taxon>eudicotyledons</taxon>
        <taxon>Gunneridae</taxon>
        <taxon>Pentapetalae</taxon>
        <taxon>rosids</taxon>
        <taxon>fabids</taxon>
        <taxon>Rosales</taxon>
        <taxon>Cannabaceae</taxon>
        <taxon>Cannabis</taxon>
    </lineage>
</organism>
<dbReference type="Proteomes" id="UP000596661">
    <property type="component" value="Chromosome 1"/>
</dbReference>
<dbReference type="AlphaFoldDB" id="A0A803NP01"/>
<sequence>MDSLDCDMEVLNDLFEPRDILLNYAEIVLVLEPKCSKRQAFVLVCWKISNAQLGKKEAAGGNLLASFLVFHLRTAEHWVAPQDSSVKVNVDASLFSETHQVGISLVTRDAQSLLIEGCTKMFHG</sequence>
<accession>A0A803NP01</accession>
<keyword evidence="2" id="KW-1185">Reference proteome</keyword>
<protein>
    <submittedName>
        <fullName evidence="1">Uncharacterized protein</fullName>
    </submittedName>
</protein>
<proteinExistence type="predicted"/>
<name>A0A803NP01_CANSA</name>